<accession>S4Y4A8</accession>
<dbReference type="Pfam" id="PF02518">
    <property type="entry name" value="HATPase_c"/>
    <property type="match status" value="1"/>
</dbReference>
<dbReference type="STRING" id="1254432.SCE1572_26760"/>
<dbReference type="RefSeq" id="WP_020737269.1">
    <property type="nucleotide sequence ID" value="NC_021658.1"/>
</dbReference>
<protein>
    <recommendedName>
        <fullName evidence="2">histidine kinase</fullName>
        <ecNumber evidence="2">2.7.13.3</ecNumber>
    </recommendedName>
</protein>
<dbReference type="PRINTS" id="PR00344">
    <property type="entry name" value="BCTRLSENSOR"/>
</dbReference>
<evidence type="ECO:0000256" key="4">
    <source>
        <dbReference type="ARBA" id="ARBA00022777"/>
    </source>
</evidence>
<dbReference type="InterPro" id="IPR036890">
    <property type="entry name" value="HATPase_C_sf"/>
</dbReference>
<dbReference type="EC" id="2.7.13.3" evidence="2"/>
<dbReference type="Gene3D" id="3.30.565.10">
    <property type="entry name" value="Histidine kinase-like ATPase, C-terminal domain"/>
    <property type="match status" value="1"/>
</dbReference>
<keyword evidence="5" id="KW-0902">Two-component regulatory system</keyword>
<dbReference type="eggNOG" id="COG4191">
    <property type="taxonomic scope" value="Bacteria"/>
</dbReference>
<dbReference type="GO" id="GO:0004673">
    <property type="term" value="F:protein histidine kinase activity"/>
    <property type="evidence" value="ECO:0007669"/>
    <property type="project" value="UniProtKB-EC"/>
</dbReference>
<dbReference type="PANTHER" id="PTHR43711">
    <property type="entry name" value="TWO-COMPONENT HISTIDINE KINASE"/>
    <property type="match status" value="1"/>
</dbReference>
<sequence length="711" mass="79287">MEDERRTPPSLEARVTEVLEACDYEVQQAVGLEQGVIDWFATPRSSFIRPRTYFRVLPRSPEDLNETLAELESARVARKADRAVAIVMSERLPGGYAPDLVGRTSNVLTFRRWLLEISGIAEDARQRAQPSEQERRGQTYLPRRGRLADGAVVPLEPFIEAWMDRPDRPMLVIEGPPGSGKQAALKHAIDRAAVRFSHDPEQATLLVDIANMYLASVMQIALDTGAVVPVITRSSLLRAAPMQEQAWRCLLTARMADTLGPPPPGIGVVRIVLVPPSSEEITSWYRACLGSQELTGRLLRARAENDSFRSLSGALPNLGRIVSAVKSIELADRPASIDAWIASVVVAYVDAMKLEERALPPSGMEGEDALSRYLEDIALAQFAMGLRRAAEFSVPRRFERTRGALDSLLTWFDFGKVEHKNHLLRDYYIARKIAREVSAGNSEILLRYQLPPFVFLFLALIAPEVSAQVTQGRVAQLDEKVRSEVERKLQLTFAHLLNRPVGMVRARLREIRDGIDRERATALARSFEQIEEELRFIQSLAERTRLWETAPDEPIEEVAVRPVIEELGRELNARHPAVTLVIDVESSVRVRAMRDALREVMQCLMENAFHATVMGTEDRASCVTAVTRPIGAVIRIEIRDTGCGVPPEDRQRIFEPLVTTKKGGAGKPRGTGLGLPIARRYAEHMHGHVGLDETASETCFYVDLVAWTEGA</sequence>
<gene>
    <name evidence="7" type="ORF">SCE1572_26760</name>
</gene>
<dbReference type="OrthoDB" id="5494472at2"/>
<dbReference type="PANTHER" id="PTHR43711:SF1">
    <property type="entry name" value="HISTIDINE KINASE 1"/>
    <property type="match status" value="1"/>
</dbReference>
<dbReference type="SUPFAM" id="SSF55874">
    <property type="entry name" value="ATPase domain of HSP90 chaperone/DNA topoisomerase II/histidine kinase"/>
    <property type="match status" value="1"/>
</dbReference>
<dbReference type="KEGG" id="scu:SCE1572_26760"/>
<dbReference type="InterPro" id="IPR005467">
    <property type="entry name" value="His_kinase_dom"/>
</dbReference>
<dbReference type="AlphaFoldDB" id="S4Y4A8"/>
<dbReference type="InterPro" id="IPR050736">
    <property type="entry name" value="Sensor_HK_Regulatory"/>
</dbReference>
<dbReference type="GO" id="GO:0000160">
    <property type="term" value="P:phosphorelay signal transduction system"/>
    <property type="evidence" value="ECO:0007669"/>
    <property type="project" value="UniProtKB-KW"/>
</dbReference>
<feature type="domain" description="Histidine kinase" evidence="6">
    <location>
        <begin position="492"/>
        <end position="708"/>
    </location>
</feature>
<dbReference type="HOGENOM" id="CLU_393751_0_0_7"/>
<proteinExistence type="predicted"/>
<keyword evidence="3" id="KW-0808">Transferase</keyword>
<keyword evidence="4" id="KW-0418">Kinase</keyword>
<dbReference type="SMART" id="SM00387">
    <property type="entry name" value="HATPase_c"/>
    <property type="match status" value="1"/>
</dbReference>
<dbReference type="Proteomes" id="UP000014803">
    <property type="component" value="Chromosome"/>
</dbReference>
<evidence type="ECO:0000256" key="2">
    <source>
        <dbReference type="ARBA" id="ARBA00012438"/>
    </source>
</evidence>
<reference evidence="7 8" key="1">
    <citation type="journal article" date="2013" name="Sci. Rep.">
        <title>Extraordinary expansion of a Sorangium cellulosum genome from an alkaline milieu.</title>
        <authorList>
            <person name="Han K."/>
            <person name="Li Z.F."/>
            <person name="Peng R."/>
            <person name="Zhu L.P."/>
            <person name="Zhou T."/>
            <person name="Wang L.G."/>
            <person name="Li S.G."/>
            <person name="Zhang X.B."/>
            <person name="Hu W."/>
            <person name="Wu Z.H."/>
            <person name="Qin N."/>
            <person name="Li Y.Z."/>
        </authorList>
    </citation>
    <scope>NUCLEOTIDE SEQUENCE [LARGE SCALE GENOMIC DNA]</scope>
    <source>
        <strain evidence="7 8">So0157-2</strain>
    </source>
</reference>
<evidence type="ECO:0000313" key="7">
    <source>
        <dbReference type="EMBL" id="AGP37758.1"/>
    </source>
</evidence>
<evidence type="ECO:0000259" key="6">
    <source>
        <dbReference type="PROSITE" id="PS50109"/>
    </source>
</evidence>
<evidence type="ECO:0000256" key="3">
    <source>
        <dbReference type="ARBA" id="ARBA00022679"/>
    </source>
</evidence>
<dbReference type="InterPro" id="IPR004358">
    <property type="entry name" value="Sig_transdc_His_kin-like_C"/>
</dbReference>
<dbReference type="PATRIC" id="fig|1254432.3.peg.6055"/>
<comment type="catalytic activity">
    <reaction evidence="1">
        <text>ATP + protein L-histidine = ADP + protein N-phospho-L-histidine.</text>
        <dbReference type="EC" id="2.7.13.3"/>
    </reaction>
</comment>
<dbReference type="EMBL" id="CP003969">
    <property type="protein sequence ID" value="AGP37758.1"/>
    <property type="molecule type" value="Genomic_DNA"/>
</dbReference>
<evidence type="ECO:0000256" key="5">
    <source>
        <dbReference type="ARBA" id="ARBA00023012"/>
    </source>
</evidence>
<evidence type="ECO:0000256" key="1">
    <source>
        <dbReference type="ARBA" id="ARBA00000085"/>
    </source>
</evidence>
<name>S4Y4A8_SORCE</name>
<organism evidence="7 8">
    <name type="scientific">Sorangium cellulosum So0157-2</name>
    <dbReference type="NCBI Taxonomy" id="1254432"/>
    <lineage>
        <taxon>Bacteria</taxon>
        <taxon>Pseudomonadati</taxon>
        <taxon>Myxococcota</taxon>
        <taxon>Polyangia</taxon>
        <taxon>Polyangiales</taxon>
        <taxon>Polyangiaceae</taxon>
        <taxon>Sorangium</taxon>
    </lineage>
</organism>
<dbReference type="PROSITE" id="PS50109">
    <property type="entry name" value="HIS_KIN"/>
    <property type="match status" value="1"/>
</dbReference>
<dbReference type="InterPro" id="IPR003594">
    <property type="entry name" value="HATPase_dom"/>
</dbReference>
<evidence type="ECO:0000313" key="8">
    <source>
        <dbReference type="Proteomes" id="UP000014803"/>
    </source>
</evidence>